<keyword evidence="1" id="KW-0472">Membrane</keyword>
<feature type="transmembrane region" description="Helical" evidence="1">
    <location>
        <begin position="28"/>
        <end position="48"/>
    </location>
</feature>
<keyword evidence="3" id="KW-1185">Reference proteome</keyword>
<gene>
    <name evidence="2" type="ORF">AW736_21175</name>
</gene>
<keyword evidence="1" id="KW-0812">Transmembrane</keyword>
<reference evidence="2 3" key="1">
    <citation type="submission" date="2016-01" db="EMBL/GenBank/DDBJ databases">
        <title>High potential of lignocellulose degradation of a new Verrucomicrobia species.</title>
        <authorList>
            <person name="Wang Y."/>
            <person name="Shi Y."/>
            <person name="Qiu Z."/>
            <person name="Liu S."/>
            <person name="Yang H."/>
        </authorList>
    </citation>
    <scope>NUCLEOTIDE SEQUENCE [LARGE SCALE GENOMIC DNA]</scope>
    <source>
        <strain evidence="2 3">TSB47</strain>
    </source>
</reference>
<protein>
    <submittedName>
        <fullName evidence="2">Uncharacterized protein</fullName>
    </submittedName>
</protein>
<evidence type="ECO:0000256" key="1">
    <source>
        <dbReference type="SAM" id="Phobius"/>
    </source>
</evidence>
<organism evidence="2 3">
    <name type="scientific">Termitidicoccus mucosus</name>
    <dbReference type="NCBI Taxonomy" id="1184151"/>
    <lineage>
        <taxon>Bacteria</taxon>
        <taxon>Pseudomonadati</taxon>
        <taxon>Verrucomicrobiota</taxon>
        <taxon>Opitutia</taxon>
        <taxon>Opitutales</taxon>
        <taxon>Opitutaceae</taxon>
        <taxon>Termitidicoccus</taxon>
    </lineage>
</organism>
<dbReference type="OrthoDB" id="196134at2"/>
<dbReference type="EMBL" id="LRRQ01000149">
    <property type="protein sequence ID" value="OAM88025.1"/>
    <property type="molecule type" value="Genomic_DNA"/>
</dbReference>
<keyword evidence="1" id="KW-1133">Transmembrane helix</keyword>
<dbReference type="AlphaFoldDB" id="A0A178IFW1"/>
<name>A0A178IFW1_9BACT</name>
<proteinExistence type="predicted"/>
<dbReference type="RefSeq" id="WP_068772281.1">
    <property type="nucleotide sequence ID" value="NZ_CP109796.1"/>
</dbReference>
<accession>A0A178IFW1</accession>
<evidence type="ECO:0000313" key="3">
    <source>
        <dbReference type="Proteomes" id="UP000078486"/>
    </source>
</evidence>
<sequence>MKPTDVSAPVAAQEKRRMFDTSEVSKPSFWISQLCIIIATVLGVYLAAHQGFKQAIAYGDIQSDKNNYHLRKSLQHELAANIDLTRGYLKRIARGGIADRKAPFKLERFVWDCMKNSSYTLEMPSGLLRENNDFHRRVMELYDKIAIGDYSVQKGTELMEEILTHMEKDVIPAFEQNTGEIRTRLNAKGIAL</sequence>
<comment type="caution">
    <text evidence="2">The sequence shown here is derived from an EMBL/GenBank/DDBJ whole genome shotgun (WGS) entry which is preliminary data.</text>
</comment>
<dbReference type="Proteomes" id="UP000078486">
    <property type="component" value="Unassembled WGS sequence"/>
</dbReference>
<evidence type="ECO:0000313" key="2">
    <source>
        <dbReference type="EMBL" id="OAM88025.1"/>
    </source>
</evidence>